<comment type="caution">
    <text evidence="1">The sequence shown here is derived from an EMBL/GenBank/DDBJ whole genome shotgun (WGS) entry which is preliminary data.</text>
</comment>
<organism evidence="1 2">
    <name type="scientific">Irpex rosettiformis</name>
    <dbReference type="NCBI Taxonomy" id="378272"/>
    <lineage>
        <taxon>Eukaryota</taxon>
        <taxon>Fungi</taxon>
        <taxon>Dikarya</taxon>
        <taxon>Basidiomycota</taxon>
        <taxon>Agaricomycotina</taxon>
        <taxon>Agaricomycetes</taxon>
        <taxon>Polyporales</taxon>
        <taxon>Irpicaceae</taxon>
        <taxon>Irpex</taxon>
    </lineage>
</organism>
<protein>
    <submittedName>
        <fullName evidence="1">Uncharacterized protein</fullName>
    </submittedName>
</protein>
<evidence type="ECO:0000313" key="2">
    <source>
        <dbReference type="Proteomes" id="UP001055072"/>
    </source>
</evidence>
<proteinExistence type="predicted"/>
<name>A0ACB8UD71_9APHY</name>
<keyword evidence="2" id="KW-1185">Reference proteome</keyword>
<dbReference type="Proteomes" id="UP001055072">
    <property type="component" value="Unassembled WGS sequence"/>
</dbReference>
<gene>
    <name evidence="1" type="ORF">BDY19DRAFT_590783</name>
</gene>
<accession>A0ACB8UD71</accession>
<dbReference type="EMBL" id="MU274904">
    <property type="protein sequence ID" value="KAI0092283.1"/>
    <property type="molecule type" value="Genomic_DNA"/>
</dbReference>
<sequence length="480" mass="54693">MASLAASIPPELFKGILLYVGDWGRLRPREDPTVRREEMKHLSACALTCVYWAQLTRGRMFKRLALRSPKDLCGLRSFLRASSSGRLPSIGELLRELVIFYKLGDIPWFHNVPGLVASGGYYLGLVHFHVLGPVPPAITAGNTRWSILHPLFFAVPRVLPMNSFHKLDVSVHVENIHFFYPTMLRNLLHDCNLLGPSFIYCTNLTWDHETNLIWDHDPTVPPSSLDWTLTHHSHLRIMRSSQCTDNSRAAFMALSVPRHESSRRLHLNRTDSSALIDIIRTSWGQDTSAGFGIKSISGFDGVQECSAAILAKDCDFAFDWWQNYIEFFCIASRRLGDDSNARFPTYIIIEPFRDDLTKFRNHIRTVDWGAFQKFSDLRGVVIQCGSWIDAEEWRKCLAELVSLLREAWAGVDTLLQLFYGRRTVDYKLTQIKLSTVLDDIVRMREEVVIHSSSSPDSAPELESGPPTDQHDRNPTCDPKH</sequence>
<evidence type="ECO:0000313" key="1">
    <source>
        <dbReference type="EMBL" id="KAI0092283.1"/>
    </source>
</evidence>
<reference evidence="1" key="1">
    <citation type="journal article" date="2021" name="Environ. Microbiol.">
        <title>Gene family expansions and transcriptome signatures uncover fungal adaptations to wood decay.</title>
        <authorList>
            <person name="Hage H."/>
            <person name="Miyauchi S."/>
            <person name="Viragh M."/>
            <person name="Drula E."/>
            <person name="Min B."/>
            <person name="Chaduli D."/>
            <person name="Navarro D."/>
            <person name="Favel A."/>
            <person name="Norest M."/>
            <person name="Lesage-Meessen L."/>
            <person name="Balint B."/>
            <person name="Merenyi Z."/>
            <person name="de Eugenio L."/>
            <person name="Morin E."/>
            <person name="Martinez A.T."/>
            <person name="Baldrian P."/>
            <person name="Stursova M."/>
            <person name="Martinez M.J."/>
            <person name="Novotny C."/>
            <person name="Magnuson J.K."/>
            <person name="Spatafora J.W."/>
            <person name="Maurice S."/>
            <person name="Pangilinan J."/>
            <person name="Andreopoulos W."/>
            <person name="LaButti K."/>
            <person name="Hundley H."/>
            <person name="Na H."/>
            <person name="Kuo A."/>
            <person name="Barry K."/>
            <person name="Lipzen A."/>
            <person name="Henrissat B."/>
            <person name="Riley R."/>
            <person name="Ahrendt S."/>
            <person name="Nagy L.G."/>
            <person name="Grigoriev I.V."/>
            <person name="Martin F."/>
            <person name="Rosso M.N."/>
        </authorList>
    </citation>
    <scope>NUCLEOTIDE SEQUENCE</scope>
    <source>
        <strain evidence="1">CBS 384.51</strain>
    </source>
</reference>